<protein>
    <submittedName>
        <fullName evidence="1">Uncharacterized protein</fullName>
    </submittedName>
</protein>
<gene>
    <name evidence="1" type="ORF">KME28_22010</name>
</gene>
<comment type="caution">
    <text evidence="1">The sequence shown here is derived from an EMBL/GenBank/DDBJ whole genome shotgun (WGS) entry which is preliminary data.</text>
</comment>
<reference evidence="1" key="1">
    <citation type="submission" date="2021-05" db="EMBL/GenBank/DDBJ databases">
        <authorList>
            <person name="Pietrasiak N."/>
            <person name="Ward R."/>
            <person name="Stajich J.E."/>
            <person name="Kurbessoian T."/>
        </authorList>
    </citation>
    <scope>NUCLEOTIDE SEQUENCE</scope>
    <source>
        <strain evidence="1">HA4357-MV3</strain>
    </source>
</reference>
<reference evidence="1" key="2">
    <citation type="journal article" date="2022" name="Microbiol. Resour. Announc.">
        <title>Metagenome Sequencing to Explore Phylogenomics of Terrestrial Cyanobacteria.</title>
        <authorList>
            <person name="Ward R.D."/>
            <person name="Stajich J.E."/>
            <person name="Johansen J.R."/>
            <person name="Huntemann M."/>
            <person name="Clum A."/>
            <person name="Foster B."/>
            <person name="Foster B."/>
            <person name="Roux S."/>
            <person name="Palaniappan K."/>
            <person name="Varghese N."/>
            <person name="Mukherjee S."/>
            <person name="Reddy T.B.K."/>
            <person name="Daum C."/>
            <person name="Copeland A."/>
            <person name="Chen I.A."/>
            <person name="Ivanova N.N."/>
            <person name="Kyrpides N.C."/>
            <person name="Shapiro N."/>
            <person name="Eloe-Fadrosh E.A."/>
            <person name="Pietrasiak N."/>
        </authorList>
    </citation>
    <scope>NUCLEOTIDE SEQUENCE</scope>
    <source>
        <strain evidence="1">HA4357-MV3</strain>
    </source>
</reference>
<dbReference type="EMBL" id="JAHHHW010000127">
    <property type="protein sequence ID" value="MBW4434314.1"/>
    <property type="molecule type" value="Genomic_DNA"/>
</dbReference>
<sequence length="95" mass="11123">MERPRVIAPVAMKLFQQQRKAYPESIRRPKENLELLPGNYYQIIYDRNTQALSLSRRNENTALIKIVNNQIKIARGLTAEDMSRWQQIQALINSP</sequence>
<proteinExistence type="predicted"/>
<evidence type="ECO:0000313" key="2">
    <source>
        <dbReference type="Proteomes" id="UP000813215"/>
    </source>
</evidence>
<evidence type="ECO:0000313" key="1">
    <source>
        <dbReference type="EMBL" id="MBW4434314.1"/>
    </source>
</evidence>
<organism evidence="1 2">
    <name type="scientific">Pelatocladus maniniholoensis HA4357-MV3</name>
    <dbReference type="NCBI Taxonomy" id="1117104"/>
    <lineage>
        <taxon>Bacteria</taxon>
        <taxon>Bacillati</taxon>
        <taxon>Cyanobacteriota</taxon>
        <taxon>Cyanophyceae</taxon>
        <taxon>Nostocales</taxon>
        <taxon>Nostocaceae</taxon>
        <taxon>Pelatocladus</taxon>
    </lineage>
</organism>
<dbReference type="AlphaFoldDB" id="A0A9E3HB05"/>
<accession>A0A9E3HB05</accession>
<name>A0A9E3HB05_9NOST</name>
<dbReference type="Proteomes" id="UP000813215">
    <property type="component" value="Unassembled WGS sequence"/>
</dbReference>